<keyword evidence="4" id="KW-1185">Reference proteome</keyword>
<dbReference type="Pfam" id="PF09722">
    <property type="entry name" value="Xre_MbcA_ParS_C"/>
    <property type="match status" value="1"/>
</dbReference>
<proteinExistence type="predicted"/>
<dbReference type="RefSeq" id="WP_136335766.1">
    <property type="nucleotide sequence ID" value="NZ_QXMP01000005.1"/>
</dbReference>
<dbReference type="InterPro" id="IPR011979">
    <property type="entry name" value="Antitox_Xre"/>
</dbReference>
<dbReference type="Proteomes" id="UP000305939">
    <property type="component" value="Unassembled WGS sequence"/>
</dbReference>
<reference evidence="3 4" key="1">
    <citation type="submission" date="2019-04" db="EMBL/GenBank/DDBJ databases">
        <title>Draft genome sequence of Robertkochia marina CC-AMO-30D.</title>
        <authorList>
            <person name="Hameed A."/>
            <person name="Lin S.-Y."/>
            <person name="Shahina M."/>
            <person name="Lai W.-A."/>
            <person name="Young C.-C."/>
        </authorList>
    </citation>
    <scope>NUCLEOTIDE SEQUENCE [LARGE SCALE GENOMIC DNA]</scope>
    <source>
        <strain evidence="3 4">CC-AMO-30D</strain>
    </source>
</reference>
<name>A0A4S3LZQ4_9FLAO</name>
<dbReference type="Pfam" id="PF20432">
    <property type="entry name" value="Xre-like-HTH"/>
    <property type="match status" value="1"/>
</dbReference>
<comment type="caution">
    <text evidence="3">The sequence shown here is derived from an EMBL/GenBank/DDBJ whole genome shotgun (WGS) entry which is preliminary data.</text>
</comment>
<dbReference type="AlphaFoldDB" id="A0A4S3LZQ4"/>
<gene>
    <name evidence="3" type="ORF">E7Z59_07825</name>
</gene>
<dbReference type="InterPro" id="IPR046847">
    <property type="entry name" value="Xre-like_HTH"/>
</dbReference>
<evidence type="ECO:0000313" key="3">
    <source>
        <dbReference type="EMBL" id="THD67561.1"/>
    </source>
</evidence>
<dbReference type="NCBIfam" id="TIGR02293">
    <property type="entry name" value="TAS_TIGR02293"/>
    <property type="match status" value="1"/>
</dbReference>
<dbReference type="EMBL" id="SSMC01000002">
    <property type="protein sequence ID" value="THD67561.1"/>
    <property type="molecule type" value="Genomic_DNA"/>
</dbReference>
<evidence type="ECO:0000259" key="1">
    <source>
        <dbReference type="Pfam" id="PF09722"/>
    </source>
</evidence>
<dbReference type="OrthoDB" id="5770459at2"/>
<evidence type="ECO:0000313" key="4">
    <source>
        <dbReference type="Proteomes" id="UP000305939"/>
    </source>
</evidence>
<feature type="domain" description="Antitoxin Xre/MbcA/ParS-like toxin-binding" evidence="1">
    <location>
        <begin position="118"/>
        <end position="167"/>
    </location>
</feature>
<dbReference type="InterPro" id="IPR024467">
    <property type="entry name" value="Xre/MbcA/ParS-like_toxin-bd"/>
</dbReference>
<evidence type="ECO:0000259" key="2">
    <source>
        <dbReference type="Pfam" id="PF20432"/>
    </source>
</evidence>
<dbReference type="GO" id="GO:0003677">
    <property type="term" value="F:DNA binding"/>
    <property type="evidence" value="ECO:0007669"/>
    <property type="project" value="InterPro"/>
</dbReference>
<sequence>MSAASTYHQSKTENKVLDQAIRTYLRKIGDDAITPDKTFTYADFLNNKMLIIRSIREGIPYRLFAVIKEAMPFTEEDWANFLNISKKTLLRHKNDPSYLFKPIHTEKIIELAEVTHLGRTVFDSSDQFYLWLNTPCFALGQLKPSELLRDSYGKELVMNELHRIDHGIFA</sequence>
<protein>
    <submittedName>
        <fullName evidence="3">DUF2384 domain-containing protein</fullName>
    </submittedName>
</protein>
<accession>A0A4S3LZQ4</accession>
<organism evidence="3 4">
    <name type="scientific">Robertkochia marina</name>
    <dbReference type="NCBI Taxonomy" id="1227945"/>
    <lineage>
        <taxon>Bacteria</taxon>
        <taxon>Pseudomonadati</taxon>
        <taxon>Bacteroidota</taxon>
        <taxon>Flavobacteriia</taxon>
        <taxon>Flavobacteriales</taxon>
        <taxon>Flavobacteriaceae</taxon>
        <taxon>Robertkochia</taxon>
    </lineage>
</organism>
<feature type="domain" description="Antitoxin Xre-like helix-turn-helix" evidence="2">
    <location>
        <begin position="52"/>
        <end position="112"/>
    </location>
</feature>